<evidence type="ECO:0000256" key="1">
    <source>
        <dbReference type="SAM" id="Phobius"/>
    </source>
</evidence>
<keyword evidence="1" id="KW-0472">Membrane</keyword>
<accession>A0ABY1ACM2</accession>
<sequence length="125" mass="14120">MLSLVSDLLNIKAISQKFAKALNKANIWAIYLASKEKSYWTFNLTKNVPETYTLQDIANFSKGYLKDYPVFNQTTSDGLLILGYPKDNYTKIVGTYFSIHAVHMLPLVAILLLGFDFSLLFLLSA</sequence>
<evidence type="ECO:0000313" key="2">
    <source>
        <dbReference type="EMBL" id="SEM81755.1"/>
    </source>
</evidence>
<feature type="transmembrane region" description="Helical" evidence="1">
    <location>
        <begin position="104"/>
        <end position="123"/>
    </location>
</feature>
<dbReference type="EMBL" id="FOCC01000009">
    <property type="protein sequence ID" value="SEM81755.1"/>
    <property type="molecule type" value="Genomic_DNA"/>
</dbReference>
<dbReference type="Proteomes" id="UP000182089">
    <property type="component" value="Unassembled WGS sequence"/>
</dbReference>
<gene>
    <name evidence="2" type="ORF">SAMN05216431_10983</name>
</gene>
<keyword evidence="1" id="KW-1133">Transmembrane helix</keyword>
<evidence type="ECO:0000313" key="3">
    <source>
        <dbReference type="Proteomes" id="UP000182089"/>
    </source>
</evidence>
<organism evidence="2 3">
    <name type="scientific">Ligilactobacillus ruminis</name>
    <dbReference type="NCBI Taxonomy" id="1623"/>
    <lineage>
        <taxon>Bacteria</taxon>
        <taxon>Bacillati</taxon>
        <taxon>Bacillota</taxon>
        <taxon>Bacilli</taxon>
        <taxon>Lactobacillales</taxon>
        <taxon>Lactobacillaceae</taxon>
        <taxon>Ligilactobacillus</taxon>
    </lineage>
</organism>
<proteinExistence type="predicted"/>
<name>A0ABY1ACM2_9LACO</name>
<keyword evidence="1" id="KW-0812">Transmembrane</keyword>
<reference evidence="2 3" key="1">
    <citation type="submission" date="2016-10" db="EMBL/GenBank/DDBJ databases">
        <authorList>
            <person name="Varghese N."/>
            <person name="Submissions S."/>
        </authorList>
    </citation>
    <scope>NUCLEOTIDE SEQUENCE [LARGE SCALE GENOMIC DNA]</scope>
    <source>
        <strain evidence="2 3">WC1T17</strain>
    </source>
</reference>
<protein>
    <submittedName>
        <fullName evidence="2">Uncharacterized protein</fullName>
    </submittedName>
</protein>
<comment type="caution">
    <text evidence="2">The sequence shown here is derived from an EMBL/GenBank/DDBJ whole genome shotgun (WGS) entry which is preliminary data.</text>
</comment>